<dbReference type="Proteomes" id="UP000663842">
    <property type="component" value="Unassembled WGS sequence"/>
</dbReference>
<dbReference type="GO" id="GO:0008270">
    <property type="term" value="F:zinc ion binding"/>
    <property type="evidence" value="ECO:0007669"/>
    <property type="project" value="UniProtKB-KW"/>
</dbReference>
<organism evidence="7 14">
    <name type="scientific">Rotaria magnacalcarata</name>
    <dbReference type="NCBI Taxonomy" id="392030"/>
    <lineage>
        <taxon>Eukaryota</taxon>
        <taxon>Metazoa</taxon>
        <taxon>Spiralia</taxon>
        <taxon>Gnathifera</taxon>
        <taxon>Rotifera</taxon>
        <taxon>Eurotatoria</taxon>
        <taxon>Bdelloidea</taxon>
        <taxon>Philodinida</taxon>
        <taxon>Philodinidae</taxon>
        <taxon>Rotaria</taxon>
    </lineage>
</organism>
<feature type="region of interest" description="Disordered" evidence="5">
    <location>
        <begin position="126"/>
        <end position="151"/>
    </location>
</feature>
<evidence type="ECO:0000256" key="1">
    <source>
        <dbReference type="ARBA" id="ARBA00022723"/>
    </source>
</evidence>
<evidence type="ECO:0000256" key="4">
    <source>
        <dbReference type="PROSITE-ProRule" id="PRU00322"/>
    </source>
</evidence>
<feature type="compositionally biased region" description="Polar residues" evidence="5">
    <location>
        <begin position="133"/>
        <end position="145"/>
    </location>
</feature>
<protein>
    <recommendedName>
        <fullName evidence="6">RanBP2-type domain-containing protein</fullName>
    </recommendedName>
</protein>
<evidence type="ECO:0000313" key="12">
    <source>
        <dbReference type="EMBL" id="CAF3817945.1"/>
    </source>
</evidence>
<accession>A0A815B283</accession>
<dbReference type="Proteomes" id="UP000663855">
    <property type="component" value="Unassembled WGS sequence"/>
</dbReference>
<comment type="caution">
    <text evidence="7">The sequence shown here is derived from an EMBL/GenBank/DDBJ whole genome shotgun (WGS) entry which is preliminary data.</text>
</comment>
<evidence type="ECO:0000256" key="2">
    <source>
        <dbReference type="ARBA" id="ARBA00022771"/>
    </source>
</evidence>
<dbReference type="Proteomes" id="UP000663824">
    <property type="component" value="Unassembled WGS sequence"/>
</dbReference>
<evidence type="ECO:0000256" key="3">
    <source>
        <dbReference type="ARBA" id="ARBA00022833"/>
    </source>
</evidence>
<dbReference type="EMBL" id="CAJOBI010000056">
    <property type="protein sequence ID" value="CAF3788932.1"/>
    <property type="molecule type" value="Genomic_DNA"/>
</dbReference>
<sequence length="184" mass="21338">MGQKQAAASSWTIDDLAFGTGQNAVQIEEVIDVVQKIPGKMFGGKVIENDATISRMQTDLLSFDDTLMNRDEPPQESYQDEQSHPESEEYYKTDGQYYAQYEEYYDQDGQYYAENQEYYDRNQQAIPEEDETQLSPVYSENNPKTINKDADTDKNLPWRCRYCTAENKSTDIDCRQCKQSESTF</sequence>
<dbReference type="EMBL" id="CAJOBF010001337">
    <property type="protein sequence ID" value="CAF3939767.1"/>
    <property type="molecule type" value="Genomic_DNA"/>
</dbReference>
<dbReference type="Proteomes" id="UP000663887">
    <property type="component" value="Unassembled WGS sequence"/>
</dbReference>
<keyword evidence="3" id="KW-0862">Zinc</keyword>
<dbReference type="PROSITE" id="PS50199">
    <property type="entry name" value="ZF_RANBP2_2"/>
    <property type="match status" value="1"/>
</dbReference>
<dbReference type="Proteomes" id="UP000681720">
    <property type="component" value="Unassembled WGS sequence"/>
</dbReference>
<dbReference type="EMBL" id="CAJNRE010009317">
    <property type="protein sequence ID" value="CAF2080696.1"/>
    <property type="molecule type" value="Genomic_DNA"/>
</dbReference>
<dbReference type="Proteomes" id="UP000676336">
    <property type="component" value="Unassembled WGS sequence"/>
</dbReference>
<dbReference type="EMBL" id="CAJNOW010000184">
    <property type="protein sequence ID" value="CAF1264858.1"/>
    <property type="molecule type" value="Genomic_DNA"/>
</dbReference>
<name>A0A815B283_9BILA</name>
<dbReference type="AlphaFoldDB" id="A0A815B283"/>
<evidence type="ECO:0000313" key="10">
    <source>
        <dbReference type="EMBL" id="CAF2194221.1"/>
    </source>
</evidence>
<evidence type="ECO:0000256" key="5">
    <source>
        <dbReference type="SAM" id="MobiDB-lite"/>
    </source>
</evidence>
<reference evidence="7" key="1">
    <citation type="submission" date="2021-02" db="EMBL/GenBank/DDBJ databases">
        <authorList>
            <person name="Nowell W R."/>
        </authorList>
    </citation>
    <scope>NUCLEOTIDE SEQUENCE</scope>
</reference>
<dbReference type="Proteomes" id="UP000663834">
    <property type="component" value="Unassembled WGS sequence"/>
</dbReference>
<evidence type="ECO:0000313" key="9">
    <source>
        <dbReference type="EMBL" id="CAF2080696.1"/>
    </source>
</evidence>
<evidence type="ECO:0000313" key="14">
    <source>
        <dbReference type="Proteomes" id="UP000663834"/>
    </source>
</evidence>
<dbReference type="InterPro" id="IPR001876">
    <property type="entry name" value="Znf_RanBP2"/>
</dbReference>
<keyword evidence="2 4" id="KW-0863">Zinc-finger</keyword>
<feature type="domain" description="RanBP2-type" evidence="6">
    <location>
        <begin position="154"/>
        <end position="183"/>
    </location>
</feature>
<dbReference type="OrthoDB" id="10037679at2759"/>
<dbReference type="EMBL" id="CAJOBJ010000371">
    <property type="protein sequence ID" value="CAF3817945.1"/>
    <property type="molecule type" value="Genomic_DNA"/>
</dbReference>
<dbReference type="EMBL" id="CAJNOV010016221">
    <property type="protein sequence ID" value="CAF1586952.1"/>
    <property type="molecule type" value="Genomic_DNA"/>
</dbReference>
<evidence type="ECO:0000313" key="11">
    <source>
        <dbReference type="EMBL" id="CAF3788932.1"/>
    </source>
</evidence>
<dbReference type="PROSITE" id="PS01358">
    <property type="entry name" value="ZF_RANBP2_1"/>
    <property type="match status" value="1"/>
</dbReference>
<proteinExistence type="predicted"/>
<dbReference type="EMBL" id="CAJNRG010016212">
    <property type="protein sequence ID" value="CAF2194221.1"/>
    <property type="molecule type" value="Genomic_DNA"/>
</dbReference>
<gene>
    <name evidence="8" type="ORF">CJN711_LOCUS33604</name>
    <name evidence="12" type="ORF">GIL414_LOCUS2042</name>
    <name evidence="7" type="ORF">KQP761_LOCUS2996</name>
    <name evidence="9" type="ORF">MBJ925_LOCUS18549</name>
    <name evidence="11" type="ORF">SMN809_LOCUS525</name>
    <name evidence="13" type="ORF">UXM345_LOCUS12691</name>
    <name evidence="10" type="ORF">XDN619_LOCUS32452</name>
</gene>
<evidence type="ECO:0000313" key="13">
    <source>
        <dbReference type="EMBL" id="CAF3939767.1"/>
    </source>
</evidence>
<feature type="region of interest" description="Disordered" evidence="5">
    <location>
        <begin position="66"/>
        <end position="89"/>
    </location>
</feature>
<evidence type="ECO:0000313" key="7">
    <source>
        <dbReference type="EMBL" id="CAF1264858.1"/>
    </source>
</evidence>
<evidence type="ECO:0000259" key="6">
    <source>
        <dbReference type="PROSITE" id="PS50199"/>
    </source>
</evidence>
<evidence type="ECO:0000313" key="8">
    <source>
        <dbReference type="EMBL" id="CAF1586952.1"/>
    </source>
</evidence>
<keyword evidence="1" id="KW-0479">Metal-binding</keyword>